<name>A0ABQ8IP71_9ROSI</name>
<feature type="compositionally biased region" description="Basic and acidic residues" evidence="2">
    <location>
        <begin position="72"/>
        <end position="81"/>
    </location>
</feature>
<evidence type="ECO:0000313" key="3">
    <source>
        <dbReference type="EMBL" id="KAH7578305.1"/>
    </source>
</evidence>
<sequence length="294" mass="33060">MGHPYAYKRPWWSKWNLPVHSHPLFFFHYTTMALSRLFFSTPLLLFSLLILASASDYSYSSTTESYASGPKPELDNSKLKDQGYSPKSSEDQQNYGSKPDTKQSKPQDSNNDSKPNYKPQPKEDDNSTPDYKPQPAKPGYDSKPTVQGPKSDEKENLLPTCIEGLVFCKSGYKYIPIKGAVVRITCQAIDDDDECETVYSDVTDANGYFFKTLSTLNLVDGLKLEECKAFLEDSPMENCKVPSDVNGGIRGALLNSYRILSDKNMKLFRAGPFFYTSESQYSDPNNGVTKLNFP</sequence>
<dbReference type="Proteomes" id="UP000827721">
    <property type="component" value="Unassembled WGS sequence"/>
</dbReference>
<feature type="compositionally biased region" description="Polar residues" evidence="2">
    <location>
        <begin position="85"/>
        <end position="96"/>
    </location>
</feature>
<gene>
    <name evidence="3" type="ORF">JRO89_XS01G0366000</name>
</gene>
<keyword evidence="1" id="KW-0732">Signal</keyword>
<accession>A0ABQ8IP71</accession>
<protein>
    <submittedName>
        <fullName evidence="3">Uncharacterized protein</fullName>
    </submittedName>
</protein>
<comment type="caution">
    <text evidence="3">The sequence shown here is derived from an EMBL/GenBank/DDBJ whole genome shotgun (WGS) entry which is preliminary data.</text>
</comment>
<proteinExistence type="predicted"/>
<dbReference type="Pfam" id="PF01190">
    <property type="entry name" value="Pollen_Ole_e_1"/>
    <property type="match status" value="1"/>
</dbReference>
<dbReference type="PANTHER" id="PTHR33470:SF40">
    <property type="entry name" value="PROTEIN SEED AND ROOT HAIR PROTECTIVE PROTEIN"/>
    <property type="match status" value="1"/>
</dbReference>
<feature type="region of interest" description="Disordered" evidence="2">
    <location>
        <begin position="61"/>
        <end position="154"/>
    </location>
</feature>
<organism evidence="3 4">
    <name type="scientific">Xanthoceras sorbifolium</name>
    <dbReference type="NCBI Taxonomy" id="99658"/>
    <lineage>
        <taxon>Eukaryota</taxon>
        <taxon>Viridiplantae</taxon>
        <taxon>Streptophyta</taxon>
        <taxon>Embryophyta</taxon>
        <taxon>Tracheophyta</taxon>
        <taxon>Spermatophyta</taxon>
        <taxon>Magnoliopsida</taxon>
        <taxon>eudicotyledons</taxon>
        <taxon>Gunneridae</taxon>
        <taxon>Pentapetalae</taxon>
        <taxon>rosids</taxon>
        <taxon>malvids</taxon>
        <taxon>Sapindales</taxon>
        <taxon>Sapindaceae</taxon>
        <taxon>Xanthoceroideae</taxon>
        <taxon>Xanthoceras</taxon>
    </lineage>
</organism>
<evidence type="ECO:0000313" key="4">
    <source>
        <dbReference type="Proteomes" id="UP000827721"/>
    </source>
</evidence>
<dbReference type="EMBL" id="JAFEMO010000001">
    <property type="protein sequence ID" value="KAH7578305.1"/>
    <property type="molecule type" value="Genomic_DNA"/>
</dbReference>
<evidence type="ECO:0000256" key="2">
    <source>
        <dbReference type="SAM" id="MobiDB-lite"/>
    </source>
</evidence>
<evidence type="ECO:0000256" key="1">
    <source>
        <dbReference type="ARBA" id="ARBA00022729"/>
    </source>
</evidence>
<keyword evidence="4" id="KW-1185">Reference proteome</keyword>
<reference evidence="3 4" key="1">
    <citation type="submission" date="2021-02" db="EMBL/GenBank/DDBJ databases">
        <title>Plant Genome Project.</title>
        <authorList>
            <person name="Zhang R.-G."/>
        </authorList>
    </citation>
    <scope>NUCLEOTIDE SEQUENCE [LARGE SCALE GENOMIC DNA]</scope>
    <source>
        <tissue evidence="3">Leaves</tissue>
    </source>
</reference>
<dbReference type="PANTHER" id="PTHR33470">
    <property type="entry name" value="OS01G0164075 PROTEIN"/>
    <property type="match status" value="1"/>
</dbReference>